<accession>A0A6J5LUT1</accession>
<evidence type="ECO:0000313" key="3">
    <source>
        <dbReference type="EMBL" id="CAB4166188.1"/>
    </source>
</evidence>
<evidence type="ECO:0000313" key="1">
    <source>
        <dbReference type="EMBL" id="CAB4136807.1"/>
    </source>
</evidence>
<dbReference type="EMBL" id="LR796793">
    <property type="protein sequence ID" value="CAB4166188.1"/>
    <property type="molecule type" value="Genomic_DNA"/>
</dbReference>
<dbReference type="Gene3D" id="3.40.50.300">
    <property type="entry name" value="P-loop containing nucleotide triphosphate hydrolases"/>
    <property type="match status" value="1"/>
</dbReference>
<dbReference type="EMBL" id="LR796565">
    <property type="protein sequence ID" value="CAB4151166.1"/>
    <property type="molecule type" value="Genomic_DNA"/>
</dbReference>
<proteinExistence type="predicted"/>
<dbReference type="EMBL" id="LR796324">
    <property type="protein sequence ID" value="CAB4136807.1"/>
    <property type="molecule type" value="Genomic_DNA"/>
</dbReference>
<gene>
    <name evidence="1" type="ORF">UFOVP305_41</name>
    <name evidence="2" type="ORF">UFOVP593_4</name>
    <name evidence="3" type="ORF">UFOVP842_14</name>
</gene>
<organism evidence="1">
    <name type="scientific">uncultured Caudovirales phage</name>
    <dbReference type="NCBI Taxonomy" id="2100421"/>
    <lineage>
        <taxon>Viruses</taxon>
        <taxon>Duplodnaviria</taxon>
        <taxon>Heunggongvirae</taxon>
        <taxon>Uroviricota</taxon>
        <taxon>Caudoviricetes</taxon>
        <taxon>Peduoviridae</taxon>
        <taxon>Maltschvirus</taxon>
        <taxon>Maltschvirus maltsch</taxon>
    </lineage>
</organism>
<dbReference type="InterPro" id="IPR027417">
    <property type="entry name" value="P-loop_NTPase"/>
</dbReference>
<dbReference type="Gene3D" id="3.30.420.280">
    <property type="match status" value="1"/>
</dbReference>
<dbReference type="Pfam" id="PF03237">
    <property type="entry name" value="Terminase_6N"/>
    <property type="match status" value="1"/>
</dbReference>
<protein>
    <submittedName>
        <fullName evidence="1">Terminase-like family</fullName>
    </submittedName>
</protein>
<name>A0A6J5LUT1_9CAUD</name>
<reference evidence="1" key="1">
    <citation type="submission" date="2020-04" db="EMBL/GenBank/DDBJ databases">
        <authorList>
            <person name="Chiriac C."/>
            <person name="Salcher M."/>
            <person name="Ghai R."/>
            <person name="Kavagutti S V."/>
        </authorList>
    </citation>
    <scope>NUCLEOTIDE SEQUENCE</scope>
</reference>
<sequence length="419" mass="46663">MTAAAPPRVVHTLSDAQKAVFASDARFRVLIAGRRFGKSYLACLAMMTQAINNRDTVSWYVAPTYRQGKEILWALLKKLTPQGYVAAANESDLSMRLTNGSVMAIRGADNPDSLRGVGVDLVCLDEFAFMQKRVWDEAIRPMLSDRTPLGRALFITTPQGMNWAYDLYLKGQEQIDGFRSWTFKSLDGGHIPADEIEAARNELSPRQFRQEYEASFEALSGRVYDNFDRQLNVDASIVDLPTQELLVGMDFNVNPMSVVLGVKAGDQLHIFDAIEVATSNTEEVAQMLRQRYPNRRVIVCPDPSGNARKTSAAVGQTDFTILQRQGFYVDAAHKAPLVSDRINAVQASLKDAAGTRRLLVHPKARAVVRSLDGLTYKEDTSIPDKGSGLDHMADALGYLVWQRFNLLETRRAIVRNLYA</sequence>
<evidence type="ECO:0000313" key="2">
    <source>
        <dbReference type="EMBL" id="CAB4151166.1"/>
    </source>
</evidence>